<keyword evidence="2" id="KW-1185">Reference proteome</keyword>
<gene>
    <name evidence="1" type="ORF">V1Y59_23505</name>
</gene>
<proteinExistence type="predicted"/>
<reference evidence="1 2" key="1">
    <citation type="submission" date="2024-01" db="EMBL/GenBank/DDBJ databases">
        <title>Draft genome sequence of Gordonia sp. PKS22-38.</title>
        <authorList>
            <person name="Suphannarot A."/>
            <person name="Mingma R."/>
        </authorList>
    </citation>
    <scope>NUCLEOTIDE SEQUENCE [LARGE SCALE GENOMIC DNA]</scope>
    <source>
        <strain evidence="1 2">PKS22-38</strain>
    </source>
</reference>
<sequence length="151" mass="16365">MSAEPYPSSGLLEPAPAPVLGRRPLLTRAWARRPHVAAPARPPGRAPRQLHQGVAITCRVAAAHLPVPLAGAHIVVNGRELLRGRWGRIELPLPAGHHHLRVYLPRGRRQVAECLVDVPAHHLVELEYGLSRRLIGAATLRVCSGVWAAPS</sequence>
<dbReference type="RefSeq" id="WP_330507461.1">
    <property type="nucleotide sequence ID" value="NZ_JAZDUE010000034.1"/>
</dbReference>
<dbReference type="EMBL" id="JAZDUE010000034">
    <property type="protein sequence ID" value="MEE4026068.1"/>
    <property type="molecule type" value="Genomic_DNA"/>
</dbReference>
<dbReference type="Proteomes" id="UP001335729">
    <property type="component" value="Unassembled WGS sequence"/>
</dbReference>
<evidence type="ECO:0000313" key="1">
    <source>
        <dbReference type="EMBL" id="MEE4026068.1"/>
    </source>
</evidence>
<evidence type="ECO:0000313" key="2">
    <source>
        <dbReference type="Proteomes" id="UP001335729"/>
    </source>
</evidence>
<name>A0ABU7N0I5_9ACTN</name>
<comment type="caution">
    <text evidence="1">The sequence shown here is derived from an EMBL/GenBank/DDBJ whole genome shotgun (WGS) entry which is preliminary data.</text>
</comment>
<accession>A0ABU7N0I5</accession>
<organism evidence="1 2">
    <name type="scientific">Gordonia prachuapensis</name>
    <dbReference type="NCBI Taxonomy" id="3115651"/>
    <lineage>
        <taxon>Bacteria</taxon>
        <taxon>Bacillati</taxon>
        <taxon>Actinomycetota</taxon>
        <taxon>Actinomycetes</taxon>
        <taxon>Mycobacteriales</taxon>
        <taxon>Gordoniaceae</taxon>
        <taxon>Gordonia</taxon>
    </lineage>
</organism>
<protein>
    <recommendedName>
        <fullName evidence="3">PEGA domain-containing protein</fullName>
    </recommendedName>
</protein>
<evidence type="ECO:0008006" key="3">
    <source>
        <dbReference type="Google" id="ProtNLM"/>
    </source>
</evidence>